<evidence type="ECO:0000313" key="2">
    <source>
        <dbReference type="Proteomes" id="UP000694540"/>
    </source>
</evidence>
<evidence type="ECO:0008006" key="3">
    <source>
        <dbReference type="Google" id="ProtNLM"/>
    </source>
</evidence>
<keyword evidence="2" id="KW-1185">Reference proteome</keyword>
<dbReference type="Ensembl" id="ENSCWAT00000000863.1">
    <property type="protein sequence ID" value="ENSCWAP00000000767.1"/>
    <property type="gene ID" value="ENSCWAG00000000661.1"/>
</dbReference>
<protein>
    <recommendedName>
        <fullName evidence="3">Reverse transcriptase zinc-binding domain-containing protein</fullName>
    </recommendedName>
</protein>
<dbReference type="AlphaFoldDB" id="A0A8C3VMH8"/>
<dbReference type="Proteomes" id="UP000694540">
    <property type="component" value="Unplaced"/>
</dbReference>
<sequence>MRYHLTPARMAIIKKSTNNKCWRGCGEKGSLLHCWWECKLVQPLWKTVWRFLRKLKIELPFDPAIPLLGIYPAETMTRKDTCTPVFIAALYAIARSWKQPKCPST</sequence>
<reference evidence="1" key="1">
    <citation type="submission" date="2025-08" db="UniProtKB">
        <authorList>
            <consortium name="Ensembl"/>
        </authorList>
    </citation>
    <scope>IDENTIFICATION</scope>
</reference>
<accession>A0A8C3VMH8</accession>
<dbReference type="GeneTree" id="ENSGT01150000286916"/>
<evidence type="ECO:0000313" key="1">
    <source>
        <dbReference type="Ensembl" id="ENSCWAP00000000767.1"/>
    </source>
</evidence>
<name>A0A8C3VMH8_9CETA</name>
<reference evidence="1" key="2">
    <citation type="submission" date="2025-09" db="UniProtKB">
        <authorList>
            <consortium name="Ensembl"/>
        </authorList>
    </citation>
    <scope>IDENTIFICATION</scope>
</reference>
<organism evidence="1 2">
    <name type="scientific">Catagonus wagneri</name>
    <name type="common">Chacoan peccary</name>
    <dbReference type="NCBI Taxonomy" id="51154"/>
    <lineage>
        <taxon>Eukaryota</taxon>
        <taxon>Metazoa</taxon>
        <taxon>Chordata</taxon>
        <taxon>Craniata</taxon>
        <taxon>Vertebrata</taxon>
        <taxon>Euteleostomi</taxon>
        <taxon>Mammalia</taxon>
        <taxon>Eutheria</taxon>
        <taxon>Laurasiatheria</taxon>
        <taxon>Artiodactyla</taxon>
        <taxon>Suina</taxon>
        <taxon>Tayassuidae</taxon>
        <taxon>Catagonus</taxon>
    </lineage>
</organism>
<proteinExistence type="predicted"/>